<dbReference type="InterPro" id="IPR047153">
    <property type="entry name" value="TRIM45/56/19-like"/>
</dbReference>
<name>A0AAV5WI10_9BILA</name>
<dbReference type="PANTHER" id="PTHR25462">
    <property type="entry name" value="BONUS, ISOFORM C-RELATED"/>
    <property type="match status" value="1"/>
</dbReference>
<evidence type="ECO:0000256" key="1">
    <source>
        <dbReference type="ARBA" id="ARBA00022771"/>
    </source>
</evidence>
<dbReference type="InterPro" id="IPR001841">
    <property type="entry name" value="Znf_RING"/>
</dbReference>
<keyword evidence="1 3" id="KW-0479">Metal-binding</keyword>
<comment type="caution">
    <text evidence="6">The sequence shown here is derived from an EMBL/GenBank/DDBJ whole genome shotgun (WGS) entry which is preliminary data.</text>
</comment>
<evidence type="ECO:0000256" key="4">
    <source>
        <dbReference type="SAM" id="MobiDB-lite"/>
    </source>
</evidence>
<feature type="domain" description="RING-type" evidence="5">
    <location>
        <begin position="14"/>
        <end position="89"/>
    </location>
</feature>
<gene>
    <name evidence="6" type="ORF">PFISCL1PPCAC_20844</name>
</gene>
<evidence type="ECO:0000259" key="5">
    <source>
        <dbReference type="PROSITE" id="PS50089"/>
    </source>
</evidence>
<dbReference type="PANTHER" id="PTHR25462:SF296">
    <property type="entry name" value="MEIOTIC P26, ISOFORM F"/>
    <property type="match status" value="1"/>
</dbReference>
<proteinExistence type="predicted"/>
<evidence type="ECO:0000313" key="6">
    <source>
        <dbReference type="EMBL" id="GMT29547.1"/>
    </source>
</evidence>
<protein>
    <recommendedName>
        <fullName evidence="5">RING-type domain-containing protein</fullName>
    </recommendedName>
</protein>
<dbReference type="EMBL" id="BTSY01000005">
    <property type="protein sequence ID" value="GMT29547.1"/>
    <property type="molecule type" value="Genomic_DNA"/>
</dbReference>
<sequence length="651" mass="71277">RGGKFSISSSFSKCEICHRQLTGCIIDAPATAPTDPTGDSATDATHPTAFNPLLPTVILSCGHVICLACTNTLPRTMNRPKQVKCSLCNTTGAFFLLPSADECRNCSTPDCSRAAASECVSCRSALCEICQTKHRETMNHTEHRPMSNSFAMCHLHSLVFEKRCSCGELLCSACVINHAMLDHASVDFNKVLFYGNCAVMEVLLRLQAARYAVDLRIREVENCVEKANVNISQACAAIMAQTLNRCLDLMEQVSSIGRSTLSNLTATRDNIDRLTRKLHKGHKIGARLSSTVIHSSTVIDYTKSVSTALLDEPMQRREEVKNTAATLDSIHYVLHLPYIYPNPILQAIARFGINSPLMSNLETNNVSKYRLLPSKNLSIVSGRAAMLTLWQLYKEVLAPSWNKTVPGNRRATSTVSMESFLGAISTRVEQKRPILCESSSDHGMPLRELLETTNPRRSPVVNRQVPSPSVWSSAADAAQCAAQPFLSAATTPDSLSESTGPSAGAAKRYRVIQHDKDSSKEAALDATKRYALPKYIVKSGRESGANLLRAALVREGGRRSMENRDETTHDAVTPTGLCTTGEDLPGSSTSKRIKMEKEEEVIDGSKHMQNLMKFVEDCDKAVKYEEELEDINSSGLIAEDEVKVEGEEGEG</sequence>
<organism evidence="6 7">
    <name type="scientific">Pristionchus fissidentatus</name>
    <dbReference type="NCBI Taxonomy" id="1538716"/>
    <lineage>
        <taxon>Eukaryota</taxon>
        <taxon>Metazoa</taxon>
        <taxon>Ecdysozoa</taxon>
        <taxon>Nematoda</taxon>
        <taxon>Chromadorea</taxon>
        <taxon>Rhabditida</taxon>
        <taxon>Rhabditina</taxon>
        <taxon>Diplogasteromorpha</taxon>
        <taxon>Diplogasteroidea</taxon>
        <taxon>Neodiplogasteridae</taxon>
        <taxon>Pristionchus</taxon>
    </lineage>
</organism>
<keyword evidence="2" id="KW-0862">Zinc</keyword>
<feature type="region of interest" description="Disordered" evidence="4">
    <location>
        <begin position="559"/>
        <end position="589"/>
    </location>
</feature>
<keyword evidence="1 3" id="KW-0863">Zinc-finger</keyword>
<evidence type="ECO:0000256" key="2">
    <source>
        <dbReference type="ARBA" id="ARBA00022833"/>
    </source>
</evidence>
<evidence type="ECO:0000256" key="3">
    <source>
        <dbReference type="PROSITE-ProRule" id="PRU00175"/>
    </source>
</evidence>
<feature type="compositionally biased region" description="Basic and acidic residues" evidence="4">
    <location>
        <begin position="559"/>
        <end position="569"/>
    </location>
</feature>
<feature type="non-terminal residue" evidence="6">
    <location>
        <position position="1"/>
    </location>
</feature>
<reference evidence="6" key="1">
    <citation type="submission" date="2023-10" db="EMBL/GenBank/DDBJ databases">
        <title>Genome assembly of Pristionchus species.</title>
        <authorList>
            <person name="Yoshida K."/>
            <person name="Sommer R.J."/>
        </authorList>
    </citation>
    <scope>NUCLEOTIDE SEQUENCE</scope>
    <source>
        <strain evidence="6">RS5133</strain>
    </source>
</reference>
<accession>A0AAV5WI10</accession>
<evidence type="ECO:0000313" key="7">
    <source>
        <dbReference type="Proteomes" id="UP001432322"/>
    </source>
</evidence>
<dbReference type="Proteomes" id="UP001432322">
    <property type="component" value="Unassembled WGS sequence"/>
</dbReference>
<dbReference type="AlphaFoldDB" id="A0AAV5WI10"/>
<keyword evidence="7" id="KW-1185">Reference proteome</keyword>
<dbReference type="GO" id="GO:0008270">
    <property type="term" value="F:zinc ion binding"/>
    <property type="evidence" value="ECO:0007669"/>
    <property type="project" value="UniProtKB-KW"/>
</dbReference>
<dbReference type="PROSITE" id="PS50089">
    <property type="entry name" value="ZF_RING_2"/>
    <property type="match status" value="1"/>
</dbReference>
<feature type="non-terminal residue" evidence="6">
    <location>
        <position position="651"/>
    </location>
</feature>